<feature type="domain" description="Ribosome maturation factor RimM PRC barrel" evidence="7">
    <location>
        <begin position="111"/>
        <end position="175"/>
    </location>
</feature>
<dbReference type="Proteomes" id="UP000239867">
    <property type="component" value="Chromosome"/>
</dbReference>
<dbReference type="InterPro" id="IPR011961">
    <property type="entry name" value="RimM"/>
</dbReference>
<keyword evidence="2 5" id="KW-0690">Ribosome biogenesis</keyword>
<dbReference type="RefSeq" id="WP_104936374.1">
    <property type="nucleotide sequence ID" value="NZ_CP021255.1"/>
</dbReference>
<keyword evidence="9" id="KW-1185">Reference proteome</keyword>
<evidence type="ECO:0000256" key="2">
    <source>
        <dbReference type="ARBA" id="ARBA00022517"/>
    </source>
</evidence>
<dbReference type="SUPFAM" id="SSF50447">
    <property type="entry name" value="Translation proteins"/>
    <property type="match status" value="1"/>
</dbReference>
<dbReference type="PANTHER" id="PTHR33692">
    <property type="entry name" value="RIBOSOME MATURATION FACTOR RIMM"/>
    <property type="match status" value="1"/>
</dbReference>
<name>A0A2L1GN73_9BACT</name>
<evidence type="ECO:0000256" key="4">
    <source>
        <dbReference type="ARBA" id="ARBA00023186"/>
    </source>
</evidence>
<proteinExistence type="inferred from homology"/>
<dbReference type="GO" id="GO:0005737">
    <property type="term" value="C:cytoplasm"/>
    <property type="evidence" value="ECO:0007669"/>
    <property type="project" value="UniProtKB-SubCell"/>
</dbReference>
<keyword evidence="4 5" id="KW-0143">Chaperone</keyword>
<dbReference type="OrthoDB" id="9783509at2"/>
<comment type="function">
    <text evidence="5">An accessory protein needed during the final step in the assembly of 30S ribosomal subunit, possibly for assembly of the head region. Essential for efficient processing of 16S rRNA. May be needed both before and after RbfA during the maturation of 16S rRNA. It has affinity for free ribosomal 30S subunits but not for 70S ribosomes.</text>
</comment>
<dbReference type="GO" id="GO:0006364">
    <property type="term" value="P:rRNA processing"/>
    <property type="evidence" value="ECO:0007669"/>
    <property type="project" value="UniProtKB-UniRule"/>
</dbReference>
<comment type="subcellular location">
    <subcellularLocation>
        <location evidence="5">Cytoplasm</location>
    </subcellularLocation>
</comment>
<evidence type="ECO:0000259" key="6">
    <source>
        <dbReference type="Pfam" id="PF01782"/>
    </source>
</evidence>
<dbReference type="Gene3D" id="2.40.30.60">
    <property type="entry name" value="RimM"/>
    <property type="match status" value="1"/>
</dbReference>
<dbReference type="EMBL" id="CP021255">
    <property type="protein sequence ID" value="AVD71098.1"/>
    <property type="molecule type" value="Genomic_DNA"/>
</dbReference>
<evidence type="ECO:0000313" key="8">
    <source>
        <dbReference type="EMBL" id="AVD71098.1"/>
    </source>
</evidence>
<dbReference type="PANTHER" id="PTHR33692:SF1">
    <property type="entry name" value="RIBOSOME MATURATION FACTOR RIMM"/>
    <property type="match status" value="1"/>
</dbReference>
<comment type="subunit">
    <text evidence="5">Binds ribosomal protein uS19.</text>
</comment>
<dbReference type="KEGG" id="deo:CAY53_06045"/>
<sequence length="185" mass="20241">MSERMPAQDFVRVGTITRPHGLRGEVSVALCTAAPENMLAYRRVFLSAAGDRDSAEKREFQVLQARLADKGALLQLSGCNSRNEAELLRGCPLWVRRRDLPQLQAGEWYLHDLMGKEARDCEGLPLGRITAVMDNGAQTLLVLRHGEGESLIPAVAAFIARVEADAVIFSLPEGLVARDSGHDAH</sequence>
<feature type="domain" description="RimM N-terminal" evidence="6">
    <location>
        <begin position="13"/>
        <end position="98"/>
    </location>
</feature>
<reference evidence="8" key="2">
    <citation type="journal article" date="2018" name="MBio">
        <title>Insights into the evolution of host association through the isolation and characterization of a novel human periodontal pathobiont, Desulfobulbus oralis.</title>
        <authorList>
            <person name="Cross K.L."/>
            <person name="Chirania P."/>
            <person name="Xiong W."/>
            <person name="Beall C.J."/>
            <person name="Elkins J.G."/>
            <person name="Giannone R.J."/>
            <person name="Griffen A.L."/>
            <person name="Guss A.M."/>
            <person name="Hettich R.L."/>
            <person name="Joshi S.S."/>
            <person name="Mokrzan E.M."/>
            <person name="Martin R.K."/>
            <person name="Zhulin I.B."/>
            <person name="Leys E.J."/>
            <person name="Podar M."/>
        </authorList>
    </citation>
    <scope>NUCLEOTIDE SEQUENCE [LARGE SCALE GENOMIC DNA]</scope>
    <source>
        <strain evidence="8">ORNL</strain>
    </source>
</reference>
<dbReference type="InterPro" id="IPR056792">
    <property type="entry name" value="PRC_RimM"/>
</dbReference>
<comment type="domain">
    <text evidence="5">The PRC barrel domain binds ribosomal protein uS19.</text>
</comment>
<evidence type="ECO:0000256" key="5">
    <source>
        <dbReference type="HAMAP-Rule" id="MF_00014"/>
    </source>
</evidence>
<dbReference type="HAMAP" id="MF_00014">
    <property type="entry name" value="Ribosome_mat_RimM"/>
    <property type="match status" value="1"/>
</dbReference>
<dbReference type="InterPro" id="IPR009000">
    <property type="entry name" value="Transl_B-barrel_sf"/>
</dbReference>
<evidence type="ECO:0000313" key="9">
    <source>
        <dbReference type="Proteomes" id="UP000239867"/>
    </source>
</evidence>
<dbReference type="Pfam" id="PF24986">
    <property type="entry name" value="PRC_RimM"/>
    <property type="match status" value="1"/>
</dbReference>
<dbReference type="GO" id="GO:0043022">
    <property type="term" value="F:ribosome binding"/>
    <property type="evidence" value="ECO:0007669"/>
    <property type="project" value="InterPro"/>
</dbReference>
<dbReference type="SUPFAM" id="SSF50346">
    <property type="entry name" value="PRC-barrel domain"/>
    <property type="match status" value="1"/>
</dbReference>
<accession>A0A2L1GN73</accession>
<dbReference type="NCBIfam" id="TIGR02273">
    <property type="entry name" value="16S_RimM"/>
    <property type="match status" value="1"/>
</dbReference>
<evidence type="ECO:0000259" key="7">
    <source>
        <dbReference type="Pfam" id="PF24986"/>
    </source>
</evidence>
<dbReference type="Gene3D" id="2.30.30.240">
    <property type="entry name" value="PRC-barrel domain"/>
    <property type="match status" value="1"/>
</dbReference>
<protein>
    <recommendedName>
        <fullName evidence="5">Ribosome maturation factor RimM</fullName>
    </recommendedName>
</protein>
<evidence type="ECO:0000256" key="3">
    <source>
        <dbReference type="ARBA" id="ARBA00022552"/>
    </source>
</evidence>
<dbReference type="InterPro" id="IPR036976">
    <property type="entry name" value="RimM_N_sf"/>
</dbReference>
<keyword evidence="1 5" id="KW-0963">Cytoplasm</keyword>
<comment type="similarity">
    <text evidence="5">Belongs to the RimM family.</text>
</comment>
<gene>
    <name evidence="5" type="primary">rimM</name>
    <name evidence="8" type="ORF">CAY53_06045</name>
</gene>
<dbReference type="Pfam" id="PF01782">
    <property type="entry name" value="RimM"/>
    <property type="match status" value="1"/>
</dbReference>
<organism evidence="8 9">
    <name type="scientific">Desulfobulbus oralis</name>
    <dbReference type="NCBI Taxonomy" id="1986146"/>
    <lineage>
        <taxon>Bacteria</taxon>
        <taxon>Pseudomonadati</taxon>
        <taxon>Thermodesulfobacteriota</taxon>
        <taxon>Desulfobulbia</taxon>
        <taxon>Desulfobulbales</taxon>
        <taxon>Desulfobulbaceae</taxon>
        <taxon>Desulfobulbus</taxon>
    </lineage>
</organism>
<evidence type="ECO:0000256" key="1">
    <source>
        <dbReference type="ARBA" id="ARBA00022490"/>
    </source>
</evidence>
<keyword evidence="3 5" id="KW-0698">rRNA processing</keyword>
<dbReference type="AlphaFoldDB" id="A0A2L1GN73"/>
<dbReference type="InterPro" id="IPR002676">
    <property type="entry name" value="RimM_N"/>
</dbReference>
<dbReference type="InterPro" id="IPR011033">
    <property type="entry name" value="PRC_barrel-like_sf"/>
</dbReference>
<dbReference type="GO" id="GO:0005840">
    <property type="term" value="C:ribosome"/>
    <property type="evidence" value="ECO:0007669"/>
    <property type="project" value="InterPro"/>
</dbReference>
<reference evidence="8" key="1">
    <citation type="submission" date="2017-05" db="EMBL/GenBank/DDBJ databases">
        <authorList>
            <person name="Song R."/>
            <person name="Chenine A.L."/>
            <person name="Ruprecht R.M."/>
        </authorList>
    </citation>
    <scope>NUCLEOTIDE SEQUENCE</scope>
    <source>
        <strain evidence="8">ORNL</strain>
    </source>
</reference>
<dbReference type="GO" id="GO:0042274">
    <property type="term" value="P:ribosomal small subunit biogenesis"/>
    <property type="evidence" value="ECO:0007669"/>
    <property type="project" value="UniProtKB-UniRule"/>
</dbReference>